<dbReference type="InterPro" id="IPR011989">
    <property type="entry name" value="ARM-like"/>
</dbReference>
<evidence type="ECO:0000313" key="2">
    <source>
        <dbReference type="Proteomes" id="UP000179807"/>
    </source>
</evidence>
<dbReference type="AlphaFoldDB" id="A0A1J4JF27"/>
<accession>A0A1J4JF27</accession>
<name>A0A1J4JF27_9EUKA</name>
<dbReference type="RefSeq" id="XP_068348997.1">
    <property type="nucleotide sequence ID" value="XM_068495342.1"/>
</dbReference>
<evidence type="ECO:0000313" key="1">
    <source>
        <dbReference type="EMBL" id="OHS95860.1"/>
    </source>
</evidence>
<dbReference type="GeneID" id="94830046"/>
<dbReference type="Proteomes" id="UP000179807">
    <property type="component" value="Unassembled WGS sequence"/>
</dbReference>
<dbReference type="EMBL" id="MLAK01001215">
    <property type="protein sequence ID" value="OHS95860.1"/>
    <property type="molecule type" value="Genomic_DNA"/>
</dbReference>
<dbReference type="Gene3D" id="1.25.10.10">
    <property type="entry name" value="Leucine-rich Repeat Variant"/>
    <property type="match status" value="3"/>
</dbReference>
<sequence>MSEDLAHQLTQCYAILSNPNPYPQKVPEITSFLMDFYSKSDSFVFLINYISNINNEVLQNCAVLGLKQCLQVNGEQLQGIDAFKSLLNLSIFPNSVFVRKNAIFYISKFISPPAVQIILQFIQSLSQSPNEIHLEAAMKLLTILLKIIPEEDLMSIIELCTGLSQLAFQTSSIDVIVSASIFRISFLPFLPPDSPSFQEYVQASIQVLIQLLQQGDSLHTDELVTVLIDFIHANSFSFDCLPLLSTCIQFLVMPDLPVPVAEQILSLTDNILESCQDSIVENPILSEVLKAYIYYAKRTYNPSDTYELSNYLTFSMFFKIFFDDEIILPIYQQIPSLCQESSGKYVSLLILDSSFDFSSDFYTSRIPELFQLLDMTLKDPDLCVKSTASFVLSRFCQVFKPSLNFEPIIHSLVECLNSNQSIEYLTCLTDIFDISAQTDSIFDQCCSYLFQLLNVNDVLFQQKVIICISSLTKHSRERVCVYFHQIFPMMSHVLNSNEESLLSPAIACLYHLCQSCTAQMASFIPTFLNFITGTLNNSVTQFESINALSTIFEYYTEEAKSFVVTALKSLFEISNVEINIDDENDFNFDANDEDDEFFEFQNTINANSAAVRVICKMFSLYPELLLQNYNDAFSILMKFKDHISGDGTLACAKGCIFIATALTKIQNCEPQCLQIINEIILPLMSGSDVETSGNAFLALSIILRKYQNAISPNILEVLSMALNGELFFQRGRVTYNRTLFDGILHLLKSLIKADLIEQIKPFLPIFQNMLQTSKSYRLRDFALEFFGDYCSAFVGILPDEMKVSILQTALSVNDGYSSIDCITKFAKTIPQFISPILPQIIEMIKIRFAENNIIVTEKCIILCSTLLNKCQVDISIFVPIILQSTPPSTLLKRTNIFLELVQFIASANNNELIIPIATSLIKLFSETDSLLKQRCLTNENLIGMKTLLQTLIPAIPDFNNLCIQVCNNDSFRLTNLQAHLENK</sequence>
<gene>
    <name evidence="1" type="ORF">TRFO_10261</name>
</gene>
<proteinExistence type="predicted"/>
<keyword evidence="2" id="KW-1185">Reference proteome</keyword>
<protein>
    <recommendedName>
        <fullName evidence="3">Importin N-terminal domain-containing protein</fullName>
    </recommendedName>
</protein>
<dbReference type="SUPFAM" id="SSF48371">
    <property type="entry name" value="ARM repeat"/>
    <property type="match status" value="2"/>
</dbReference>
<organism evidence="1 2">
    <name type="scientific">Tritrichomonas foetus</name>
    <dbReference type="NCBI Taxonomy" id="1144522"/>
    <lineage>
        <taxon>Eukaryota</taxon>
        <taxon>Metamonada</taxon>
        <taxon>Parabasalia</taxon>
        <taxon>Tritrichomonadida</taxon>
        <taxon>Tritrichomonadidae</taxon>
        <taxon>Tritrichomonas</taxon>
    </lineage>
</organism>
<dbReference type="VEuPathDB" id="TrichDB:TRFO_10261"/>
<comment type="caution">
    <text evidence="1">The sequence shown here is derived from an EMBL/GenBank/DDBJ whole genome shotgun (WGS) entry which is preliminary data.</text>
</comment>
<reference evidence="1" key="1">
    <citation type="submission" date="2016-10" db="EMBL/GenBank/DDBJ databases">
        <authorList>
            <person name="Benchimol M."/>
            <person name="Almeida L.G."/>
            <person name="Vasconcelos A.T."/>
            <person name="Perreira-Neves A."/>
            <person name="Rosa I.A."/>
            <person name="Tasca T."/>
            <person name="Bogo M.R."/>
            <person name="de Souza W."/>
        </authorList>
    </citation>
    <scope>NUCLEOTIDE SEQUENCE [LARGE SCALE GENOMIC DNA]</scope>
    <source>
        <strain evidence="1">K</strain>
    </source>
</reference>
<evidence type="ECO:0008006" key="3">
    <source>
        <dbReference type="Google" id="ProtNLM"/>
    </source>
</evidence>
<dbReference type="InterPro" id="IPR016024">
    <property type="entry name" value="ARM-type_fold"/>
</dbReference>